<sequence length="281" mass="33453">MGTLGHTWKNSKKTCRKRSESLKKFFANNPDKKLSGKDNPFYGKKHTEEANERNRVAHLGKKQSRETIEKRIKTIRERYNGGWPLDGFRHNSNSKKKMSKSMKGRTSWNKGKHWSEEVKIKMRNAKVGKSHSDNHKRRISKGLVKAYQEDRRPLDRRFMTGYFYSKKNRKEIHYRSSYELFAYELLEKMSMVFSYEVEPFSITYRKGFDEIGEYIPDILITYMDGSQELIEVKPERELENDNVVKKIKAAKKYCKKNDMSFSIWTENQVFKNKIREPVRAH</sequence>
<feature type="compositionally biased region" description="Basic residues" evidence="1">
    <location>
        <begin position="92"/>
        <end position="103"/>
    </location>
</feature>
<dbReference type="SUPFAM" id="SSF64496">
    <property type="entry name" value="DNA-binding domain of intron-encoded endonucleases"/>
    <property type="match status" value="1"/>
</dbReference>
<feature type="domain" description="Nuclease associated modular" evidence="2">
    <location>
        <begin position="59"/>
        <end position="75"/>
    </location>
</feature>
<name>A0A6M3KS59_9ZZZZ</name>
<feature type="region of interest" description="Disordered" evidence="1">
    <location>
        <begin position="86"/>
        <end position="108"/>
    </location>
</feature>
<dbReference type="GO" id="GO:0003677">
    <property type="term" value="F:DNA binding"/>
    <property type="evidence" value="ECO:0007669"/>
    <property type="project" value="InterPro"/>
</dbReference>
<feature type="domain" description="Nuclease associated modular" evidence="2">
    <location>
        <begin position="110"/>
        <end position="126"/>
    </location>
</feature>
<dbReference type="Pfam" id="PF08722">
    <property type="entry name" value="Tn7_TnsA-like_N"/>
    <property type="match status" value="1"/>
</dbReference>
<protein>
    <recommendedName>
        <fullName evidence="2">Nuclease associated modular domain-containing protein</fullName>
    </recommendedName>
</protein>
<dbReference type="Gene3D" id="3.40.1350.10">
    <property type="match status" value="1"/>
</dbReference>
<organism evidence="3">
    <name type="scientific">viral metagenome</name>
    <dbReference type="NCBI Taxonomy" id="1070528"/>
    <lineage>
        <taxon>unclassified sequences</taxon>
        <taxon>metagenomes</taxon>
        <taxon>organismal metagenomes</taxon>
    </lineage>
</organism>
<dbReference type="EMBL" id="MT142544">
    <property type="protein sequence ID" value="QJA84963.1"/>
    <property type="molecule type" value="Genomic_DNA"/>
</dbReference>
<feature type="domain" description="Nuclease associated modular" evidence="2">
    <location>
        <begin position="86"/>
        <end position="102"/>
    </location>
</feature>
<reference evidence="3" key="1">
    <citation type="submission" date="2020-03" db="EMBL/GenBank/DDBJ databases">
        <title>The deep terrestrial virosphere.</title>
        <authorList>
            <person name="Holmfeldt K."/>
            <person name="Nilsson E."/>
            <person name="Simone D."/>
            <person name="Lopez-Fernandez M."/>
            <person name="Wu X."/>
            <person name="de Brujin I."/>
            <person name="Lundin D."/>
            <person name="Andersson A."/>
            <person name="Bertilsson S."/>
            <person name="Dopson M."/>
        </authorList>
    </citation>
    <scope>NUCLEOTIDE SEQUENCE</scope>
    <source>
        <strain evidence="3">MM415B02306</strain>
    </source>
</reference>
<feature type="domain" description="Nuclease associated modular" evidence="2">
    <location>
        <begin position="127"/>
        <end position="143"/>
    </location>
</feature>
<dbReference type="InterPro" id="IPR014833">
    <property type="entry name" value="TnsA_N"/>
</dbReference>
<evidence type="ECO:0000259" key="2">
    <source>
        <dbReference type="SMART" id="SM00496"/>
    </source>
</evidence>
<proteinExistence type="predicted"/>
<evidence type="ECO:0000256" key="1">
    <source>
        <dbReference type="SAM" id="MobiDB-lite"/>
    </source>
</evidence>
<feature type="region of interest" description="Disordered" evidence="1">
    <location>
        <begin position="26"/>
        <end position="49"/>
    </location>
</feature>
<dbReference type="InterPro" id="IPR003611">
    <property type="entry name" value="NUMOD3"/>
</dbReference>
<feature type="domain" description="Nuclease associated modular" evidence="2">
    <location>
        <begin position="42"/>
        <end position="58"/>
    </location>
</feature>
<accession>A0A6M3KS59</accession>
<dbReference type="InterPro" id="IPR011856">
    <property type="entry name" value="tRNA_endonuc-like_dom_sf"/>
</dbReference>
<dbReference type="AlphaFoldDB" id="A0A6M3KS59"/>
<gene>
    <name evidence="3" type="ORF">MM415B02306_0005</name>
</gene>
<dbReference type="SMART" id="SM00496">
    <property type="entry name" value="IENR2"/>
    <property type="match status" value="5"/>
</dbReference>
<dbReference type="Pfam" id="PF07460">
    <property type="entry name" value="NUMOD3"/>
    <property type="match status" value="2"/>
</dbReference>
<evidence type="ECO:0000313" key="3">
    <source>
        <dbReference type="EMBL" id="QJA84963.1"/>
    </source>
</evidence>